<accession>A0A4R3TNW9</accession>
<evidence type="ECO:0000256" key="3">
    <source>
        <dbReference type="ARBA" id="ARBA00022840"/>
    </source>
</evidence>
<keyword evidence="6" id="KW-1185">Reference proteome</keyword>
<evidence type="ECO:0000313" key="6">
    <source>
        <dbReference type="Proteomes" id="UP000295773"/>
    </source>
</evidence>
<evidence type="ECO:0000259" key="4">
    <source>
        <dbReference type="PROSITE" id="PS00662"/>
    </source>
</evidence>
<dbReference type="SUPFAM" id="SSF52540">
    <property type="entry name" value="P-loop containing nucleoside triphosphate hydrolases"/>
    <property type="match status" value="1"/>
</dbReference>
<dbReference type="Pfam" id="PF00437">
    <property type="entry name" value="T2SSE"/>
    <property type="match status" value="1"/>
</dbReference>
<comment type="similarity">
    <text evidence="1">Belongs to the GSP E family.</text>
</comment>
<reference evidence="5 6" key="1">
    <citation type="submission" date="2019-03" db="EMBL/GenBank/DDBJ databases">
        <title>Genomic Encyclopedia of Type Strains, Phase IV (KMG-IV): sequencing the most valuable type-strain genomes for metagenomic binning, comparative biology and taxonomic classification.</title>
        <authorList>
            <person name="Goeker M."/>
        </authorList>
    </citation>
    <scope>NUCLEOTIDE SEQUENCE [LARGE SCALE GENOMIC DNA]</scope>
    <source>
        <strain evidence="5 6">DSM 29481</strain>
    </source>
</reference>
<sequence length="329" mass="37413">MKEKLDAILHIALQKQATDIHFVSTTQGLSVTMRCEDGVLPIYSAAADKSLFNYLKYIAHLDLGLGQTAQSGNFQYEFQGECLQFRFALLSTLQKQTAVLRILNNHTGICLETLSYDKKQQQIFHSWCQARNGLIVLSGPTGSGKTTTLHAMMQYIAKGGKQRVVSLEDPIEIVDDSYLQLQINEQHHFSYEEGIKELLRHDPDVIMIGEIRDPMSARMLMRSALSGHLIFTSVHAKSCLEVIYRLHEFGLSKEDLRQTLTGITSQRLFHRRKGKGRVCIYEVLDQNEIITYFKQGELPSTHENMEMQIASAIRAGTIQEEAQEDFLFR</sequence>
<keyword evidence="3" id="KW-0067">ATP-binding</keyword>
<dbReference type="InterPro" id="IPR027417">
    <property type="entry name" value="P-loop_NTPase"/>
</dbReference>
<keyword evidence="2" id="KW-0547">Nucleotide-binding</keyword>
<feature type="domain" description="Bacterial type II secretion system protein E" evidence="4">
    <location>
        <begin position="199"/>
        <end position="213"/>
    </location>
</feature>
<dbReference type="InterPro" id="IPR003593">
    <property type="entry name" value="AAA+_ATPase"/>
</dbReference>
<protein>
    <submittedName>
        <fullName evidence="5">Competence protein ComGA</fullName>
    </submittedName>
</protein>
<dbReference type="EMBL" id="SMBP01000001">
    <property type="protein sequence ID" value="TCU63478.1"/>
    <property type="molecule type" value="Genomic_DNA"/>
</dbReference>
<dbReference type="AlphaFoldDB" id="A0A4R3TNW9"/>
<dbReference type="PANTHER" id="PTHR30258:SF2">
    <property type="entry name" value="COMG OPERON PROTEIN 1"/>
    <property type="match status" value="1"/>
</dbReference>
<name>A0A4R3TNW9_9FIRM</name>
<dbReference type="CDD" id="cd01129">
    <property type="entry name" value="PulE-GspE-like"/>
    <property type="match status" value="1"/>
</dbReference>
<dbReference type="RefSeq" id="WP_119983367.1">
    <property type="nucleotide sequence ID" value="NZ_JADPGE010000015.1"/>
</dbReference>
<dbReference type="GO" id="GO:0005886">
    <property type="term" value="C:plasma membrane"/>
    <property type="evidence" value="ECO:0007669"/>
    <property type="project" value="TreeGrafter"/>
</dbReference>
<comment type="caution">
    <text evidence="5">The sequence shown here is derived from an EMBL/GenBank/DDBJ whole genome shotgun (WGS) entry which is preliminary data.</text>
</comment>
<dbReference type="Gene3D" id="3.30.450.90">
    <property type="match status" value="1"/>
</dbReference>
<dbReference type="Proteomes" id="UP000295773">
    <property type="component" value="Unassembled WGS sequence"/>
</dbReference>
<proteinExistence type="inferred from homology"/>
<dbReference type="Gene3D" id="3.40.50.300">
    <property type="entry name" value="P-loop containing nucleotide triphosphate hydrolases"/>
    <property type="match status" value="1"/>
</dbReference>
<dbReference type="GO" id="GO:0016887">
    <property type="term" value="F:ATP hydrolysis activity"/>
    <property type="evidence" value="ECO:0007669"/>
    <property type="project" value="TreeGrafter"/>
</dbReference>
<evidence type="ECO:0000256" key="1">
    <source>
        <dbReference type="ARBA" id="ARBA00006611"/>
    </source>
</evidence>
<gene>
    <name evidence="5" type="ORF">EDD61_101130</name>
</gene>
<dbReference type="PANTHER" id="PTHR30258">
    <property type="entry name" value="TYPE II SECRETION SYSTEM PROTEIN GSPE-RELATED"/>
    <property type="match status" value="1"/>
</dbReference>
<dbReference type="GO" id="GO:0005524">
    <property type="term" value="F:ATP binding"/>
    <property type="evidence" value="ECO:0007669"/>
    <property type="project" value="UniProtKB-KW"/>
</dbReference>
<dbReference type="InterPro" id="IPR001482">
    <property type="entry name" value="T2SS/T4SS_dom"/>
</dbReference>
<organism evidence="5 6">
    <name type="scientific">Longicatena caecimuris</name>
    <dbReference type="NCBI Taxonomy" id="1796635"/>
    <lineage>
        <taxon>Bacteria</taxon>
        <taxon>Bacillati</taxon>
        <taxon>Bacillota</taxon>
        <taxon>Erysipelotrichia</taxon>
        <taxon>Erysipelotrichales</taxon>
        <taxon>Erysipelotrichaceae</taxon>
        <taxon>Longicatena</taxon>
    </lineage>
</organism>
<dbReference type="SMART" id="SM00382">
    <property type="entry name" value="AAA"/>
    <property type="match status" value="1"/>
</dbReference>
<evidence type="ECO:0000256" key="2">
    <source>
        <dbReference type="ARBA" id="ARBA00022741"/>
    </source>
</evidence>
<evidence type="ECO:0000313" key="5">
    <source>
        <dbReference type="EMBL" id="TCU63478.1"/>
    </source>
</evidence>
<dbReference type="PROSITE" id="PS00662">
    <property type="entry name" value="T2SP_E"/>
    <property type="match status" value="1"/>
</dbReference>